<reference evidence="1 2" key="1">
    <citation type="submission" date="2019-08" db="EMBL/GenBank/DDBJ databases">
        <title>In-depth cultivation of the pig gut microbiome towards novel bacterial diversity and tailored functional studies.</title>
        <authorList>
            <person name="Wylensek D."/>
            <person name="Hitch T.C.A."/>
            <person name="Clavel T."/>
        </authorList>
    </citation>
    <scope>NUCLEOTIDE SEQUENCE [LARGE SCALE GENOMIC DNA]</scope>
    <source>
        <strain evidence="1 2">BBE-744-WT-12</strain>
    </source>
</reference>
<sequence>MGRSKAFRRFQDRQWKKRAKELLLMHRQNLHEWELPDSREIGRLAGCHCRPCSCFMCGNPRKFFSELSLQERRVEIDFQEEVQSYRQAS</sequence>
<organism evidence="1 2">
    <name type="scientific">Victivallis lenta</name>
    <dbReference type="NCBI Taxonomy" id="2606640"/>
    <lineage>
        <taxon>Bacteria</taxon>
        <taxon>Pseudomonadati</taxon>
        <taxon>Lentisphaerota</taxon>
        <taxon>Lentisphaeria</taxon>
        <taxon>Victivallales</taxon>
        <taxon>Victivallaceae</taxon>
        <taxon>Victivallis</taxon>
    </lineage>
</organism>
<keyword evidence="2" id="KW-1185">Reference proteome</keyword>
<evidence type="ECO:0000313" key="2">
    <source>
        <dbReference type="Proteomes" id="UP000435649"/>
    </source>
</evidence>
<evidence type="ECO:0000313" key="1">
    <source>
        <dbReference type="EMBL" id="MST97381.1"/>
    </source>
</evidence>
<proteinExistence type="predicted"/>
<dbReference type="EMBL" id="VUNS01000009">
    <property type="protein sequence ID" value="MST97381.1"/>
    <property type="molecule type" value="Genomic_DNA"/>
</dbReference>
<accession>A0A844G433</accession>
<protein>
    <submittedName>
        <fullName evidence="1">Uncharacterized protein</fullName>
    </submittedName>
</protein>
<gene>
    <name evidence="1" type="ORF">FYJ85_10040</name>
</gene>
<dbReference type="RefSeq" id="WP_154418290.1">
    <property type="nucleotide sequence ID" value="NZ_CALXOB010000043.1"/>
</dbReference>
<comment type="caution">
    <text evidence="1">The sequence shown here is derived from an EMBL/GenBank/DDBJ whole genome shotgun (WGS) entry which is preliminary data.</text>
</comment>
<name>A0A844G433_9BACT</name>
<dbReference type="Proteomes" id="UP000435649">
    <property type="component" value="Unassembled WGS sequence"/>
</dbReference>
<dbReference type="AlphaFoldDB" id="A0A844G433"/>